<feature type="compositionally biased region" description="Basic and acidic residues" evidence="2">
    <location>
        <begin position="97"/>
        <end position="110"/>
    </location>
</feature>
<comment type="similarity">
    <text evidence="1">Belongs to the Rv1128c/1148c/1588c/1702c/1945/3466 family.</text>
</comment>
<evidence type="ECO:0000313" key="4">
    <source>
        <dbReference type="EMBL" id="MFH8251896.1"/>
    </source>
</evidence>
<evidence type="ECO:0000259" key="3">
    <source>
        <dbReference type="SMART" id="SM00507"/>
    </source>
</evidence>
<feature type="region of interest" description="Disordered" evidence="2">
    <location>
        <begin position="92"/>
        <end position="126"/>
    </location>
</feature>
<evidence type="ECO:0000313" key="5">
    <source>
        <dbReference type="Proteomes" id="UP001610861"/>
    </source>
</evidence>
<dbReference type="InterPro" id="IPR003615">
    <property type="entry name" value="HNH_nuc"/>
</dbReference>
<gene>
    <name evidence="4" type="ORF">ACH3VR_16135</name>
</gene>
<dbReference type="Proteomes" id="UP001610861">
    <property type="component" value="Unassembled WGS sequence"/>
</dbReference>
<dbReference type="Pfam" id="PF02720">
    <property type="entry name" value="DUF222"/>
    <property type="match status" value="1"/>
</dbReference>
<evidence type="ECO:0000256" key="1">
    <source>
        <dbReference type="ARBA" id="ARBA00023450"/>
    </source>
</evidence>
<dbReference type="CDD" id="cd00085">
    <property type="entry name" value="HNHc"/>
    <property type="match status" value="1"/>
</dbReference>
<name>A0ABW7QB61_9MICO</name>
<dbReference type="EMBL" id="JBIQWL010000006">
    <property type="protein sequence ID" value="MFH8251896.1"/>
    <property type="molecule type" value="Genomic_DNA"/>
</dbReference>
<comment type="caution">
    <text evidence="4">The sequence shown here is derived from an EMBL/GenBank/DDBJ whole genome shotgun (WGS) entry which is preliminary data.</text>
</comment>
<dbReference type="InterPro" id="IPR002711">
    <property type="entry name" value="HNH"/>
</dbReference>
<organism evidence="4 5">
    <name type="scientific">Microbacterium alkaliflavum</name>
    <dbReference type="NCBI Taxonomy" id="3248839"/>
    <lineage>
        <taxon>Bacteria</taxon>
        <taxon>Bacillati</taxon>
        <taxon>Actinomycetota</taxon>
        <taxon>Actinomycetes</taxon>
        <taxon>Micrococcales</taxon>
        <taxon>Microbacteriaceae</taxon>
        <taxon>Microbacterium</taxon>
    </lineage>
</organism>
<feature type="region of interest" description="Disordered" evidence="2">
    <location>
        <begin position="261"/>
        <end position="280"/>
    </location>
</feature>
<feature type="domain" description="HNH nuclease" evidence="3">
    <location>
        <begin position="382"/>
        <end position="433"/>
    </location>
</feature>
<sequence length="475" mass="51328">MSTLPQRRLVESVRAVCVQLGGADPAPAIASLDDDGLMAALTSISDAQRALQVLGALVTAEVSRRSERELGYAGLAQRQGHRTGTDLVQSVTGQTRSDVRKATEAGKDLRASAGGAGTDASATSSAPTQSWFAPLVDALRNGVLSREQYDAIRRGLGEPPVERYPELEADFLTAAWGVAAAALVREAQDRGVEDLASAARLARDGLDPAGVQLRFDERFERRSFRAWIDQDGQHHARIVFDDEAAVWVHTILNAALRPRRGPRFVNPDAPPDVTSTDDPRTTEQLQYDTLMAVLRTGAAADPAQAFGDRQPGIRIVVTEQSLAERDAVGRPVGTAFAEETGQALPASVAERYLCDAAARAVLVSAEGAPLDVGRDRRLFTERQRVAMAVRDGGCLDCGAEPSRCEAHHLRHWVAHHGRTDLADGVLLCRNCHMRVHNLGGSITRIGSTYYLHLPGKEPRELRPRSLLRFQRSGAG</sequence>
<dbReference type="Gene3D" id="1.10.30.50">
    <property type="match status" value="1"/>
</dbReference>
<dbReference type="Pfam" id="PF01844">
    <property type="entry name" value="HNH"/>
    <property type="match status" value="1"/>
</dbReference>
<accession>A0ABW7QB61</accession>
<keyword evidence="5" id="KW-1185">Reference proteome</keyword>
<dbReference type="InterPro" id="IPR003870">
    <property type="entry name" value="DUF222"/>
</dbReference>
<dbReference type="RefSeq" id="WP_397557345.1">
    <property type="nucleotide sequence ID" value="NZ_JBIQWL010000006.1"/>
</dbReference>
<protein>
    <submittedName>
        <fullName evidence="4">DUF222 domain-containing protein</fullName>
    </submittedName>
</protein>
<reference evidence="4 5" key="1">
    <citation type="submission" date="2024-09" db="EMBL/GenBank/DDBJ databases">
        <authorList>
            <person name="Pan X."/>
        </authorList>
    </citation>
    <scope>NUCLEOTIDE SEQUENCE [LARGE SCALE GENOMIC DNA]</scope>
    <source>
        <strain evidence="4 5">B2969</strain>
    </source>
</reference>
<dbReference type="SMART" id="SM00507">
    <property type="entry name" value="HNHc"/>
    <property type="match status" value="1"/>
</dbReference>
<proteinExistence type="inferred from homology"/>
<evidence type="ECO:0000256" key="2">
    <source>
        <dbReference type="SAM" id="MobiDB-lite"/>
    </source>
</evidence>